<dbReference type="PANTHER" id="PTHR31973:SF197">
    <property type="entry name" value="SWIM-TYPE DOMAIN-CONTAINING PROTEIN"/>
    <property type="match status" value="1"/>
</dbReference>
<evidence type="ECO:0000259" key="1">
    <source>
        <dbReference type="Pfam" id="PF03108"/>
    </source>
</evidence>
<name>A0A9Q1KHT8_9CARY</name>
<dbReference type="InterPro" id="IPR004332">
    <property type="entry name" value="Transposase_MuDR"/>
</dbReference>
<protein>
    <recommendedName>
        <fullName evidence="1">Transposase MuDR plant domain-containing protein</fullName>
    </recommendedName>
</protein>
<dbReference type="PANTHER" id="PTHR31973">
    <property type="entry name" value="POLYPROTEIN, PUTATIVE-RELATED"/>
    <property type="match status" value="1"/>
</dbReference>
<accession>A0A9Q1KHT8</accession>
<dbReference type="EMBL" id="JAKOGI010000126">
    <property type="protein sequence ID" value="KAJ8443103.1"/>
    <property type="molecule type" value="Genomic_DNA"/>
</dbReference>
<dbReference type="Pfam" id="PF03108">
    <property type="entry name" value="DBD_Tnp_Mut"/>
    <property type="match status" value="1"/>
</dbReference>
<gene>
    <name evidence="2" type="ORF">Cgig2_030871</name>
</gene>
<proteinExistence type="predicted"/>
<evidence type="ECO:0000313" key="2">
    <source>
        <dbReference type="EMBL" id="KAJ8443103.1"/>
    </source>
</evidence>
<evidence type="ECO:0000313" key="3">
    <source>
        <dbReference type="Proteomes" id="UP001153076"/>
    </source>
</evidence>
<organism evidence="2 3">
    <name type="scientific">Carnegiea gigantea</name>
    <dbReference type="NCBI Taxonomy" id="171969"/>
    <lineage>
        <taxon>Eukaryota</taxon>
        <taxon>Viridiplantae</taxon>
        <taxon>Streptophyta</taxon>
        <taxon>Embryophyta</taxon>
        <taxon>Tracheophyta</taxon>
        <taxon>Spermatophyta</taxon>
        <taxon>Magnoliopsida</taxon>
        <taxon>eudicotyledons</taxon>
        <taxon>Gunneridae</taxon>
        <taxon>Pentapetalae</taxon>
        <taxon>Caryophyllales</taxon>
        <taxon>Cactineae</taxon>
        <taxon>Cactaceae</taxon>
        <taxon>Cactoideae</taxon>
        <taxon>Echinocereeae</taxon>
        <taxon>Carnegiea</taxon>
    </lineage>
</organism>
<dbReference type="Proteomes" id="UP001153076">
    <property type="component" value="Unassembled WGS sequence"/>
</dbReference>
<dbReference type="OrthoDB" id="1918246at2759"/>
<feature type="domain" description="Transposase MuDR plant" evidence="1">
    <location>
        <begin position="42"/>
        <end position="100"/>
    </location>
</feature>
<keyword evidence="3" id="KW-1185">Reference proteome</keyword>
<comment type="caution">
    <text evidence="2">The sequence shown here is derived from an EMBL/GenBank/DDBJ whole genome shotgun (WGS) entry which is preliminary data.</text>
</comment>
<reference evidence="2" key="1">
    <citation type="submission" date="2022-04" db="EMBL/GenBank/DDBJ databases">
        <title>Carnegiea gigantea Genome sequencing and assembly v2.</title>
        <authorList>
            <person name="Copetti D."/>
            <person name="Sanderson M.J."/>
            <person name="Burquez A."/>
            <person name="Wojciechowski M.F."/>
        </authorList>
    </citation>
    <scope>NUCLEOTIDE SEQUENCE</scope>
    <source>
        <strain evidence="2">SGP5-SGP5p</strain>
        <tissue evidence="2">Aerial part</tissue>
    </source>
</reference>
<sequence length="398" mass="46874">MALGHQLVDEDGSGSQLVVNKMAKVFQKCRLWSKGRDEKVKLAPGDIFTCKKDLLKVMRKYCVQEGVSFRKLRNDRKRYTHKCFDSRCTFRIHASVLVDNITWIIRRIAGSHVCPVAEENEMANSRWVASHLLEHFRSNPNMDGKCTQDIIMRRYEVFVPDHICWTARRFVKEIIKGKHDEGYRVLPKYMAQFHERNAKSGIIKAIKKIMPQASKRICVMHFYKNFACQYTGTWFHRFFYTAANACSPYVFTKAMDKIQEKDASAYHWLKDNEPLEHWARIKFDKALKSDDNTNNFVESFNNAIVKHWGKPVYNMLEKIRFDRRFQLVASWDGKVTPYVEKKLRIIEIEARKCNNIVPDYCLTVTLFLYLEHYISNMSQIHAYFDSSMRKKSLAFSVL</sequence>
<dbReference type="AlphaFoldDB" id="A0A9Q1KHT8"/>